<evidence type="ECO:0000256" key="1">
    <source>
        <dbReference type="ARBA" id="ARBA00004141"/>
    </source>
</evidence>
<keyword evidence="6" id="KW-0915">Sodium</keyword>
<evidence type="ECO:0000256" key="2">
    <source>
        <dbReference type="ARBA" id="ARBA00022448"/>
    </source>
</evidence>
<dbReference type="Proteomes" id="UP001434883">
    <property type="component" value="Unassembled WGS sequence"/>
</dbReference>
<keyword evidence="8 12" id="KW-0472">Membrane</keyword>
<evidence type="ECO:0000313" key="14">
    <source>
        <dbReference type="Proteomes" id="UP001434883"/>
    </source>
</evidence>
<evidence type="ECO:0000256" key="8">
    <source>
        <dbReference type="ARBA" id="ARBA00023136"/>
    </source>
</evidence>
<keyword evidence="9 11" id="KW-0739">Sodium transport</keyword>
<evidence type="ECO:0000256" key="7">
    <source>
        <dbReference type="ARBA" id="ARBA00023065"/>
    </source>
</evidence>
<evidence type="ECO:0000256" key="9">
    <source>
        <dbReference type="ARBA" id="ARBA00023201"/>
    </source>
</evidence>
<keyword evidence="5 12" id="KW-1133">Transmembrane helix</keyword>
<feature type="transmembrane region" description="Helical" evidence="12">
    <location>
        <begin position="6"/>
        <end position="28"/>
    </location>
</feature>
<keyword evidence="3 11" id="KW-0894">Sodium channel</keyword>
<reference evidence="13 14" key="1">
    <citation type="submission" date="2021-06" db="EMBL/GenBank/DDBJ databases">
        <authorList>
            <person name="Palmer J.M."/>
        </authorList>
    </citation>
    <scope>NUCLEOTIDE SEQUENCE [LARGE SCALE GENOMIC DNA]</scope>
    <source>
        <strain evidence="13 14">XC_2019</strain>
        <tissue evidence="13">Muscle</tissue>
    </source>
</reference>
<gene>
    <name evidence="13" type="primary">ASIC1_1</name>
    <name evidence="13" type="ORF">XENOCAPTIV_010990</name>
</gene>
<evidence type="ECO:0000256" key="5">
    <source>
        <dbReference type="ARBA" id="ARBA00022989"/>
    </source>
</evidence>
<name>A0ABV0QHN4_9TELE</name>
<evidence type="ECO:0000256" key="10">
    <source>
        <dbReference type="ARBA" id="ARBA00023303"/>
    </source>
</evidence>
<dbReference type="InterPro" id="IPR001873">
    <property type="entry name" value="ENaC"/>
</dbReference>
<dbReference type="EMBL" id="JAHRIN010010774">
    <property type="protein sequence ID" value="MEQ2195326.1"/>
    <property type="molecule type" value="Genomic_DNA"/>
</dbReference>
<dbReference type="Pfam" id="PF00858">
    <property type="entry name" value="ASC"/>
    <property type="match status" value="1"/>
</dbReference>
<keyword evidence="14" id="KW-1185">Reference proteome</keyword>
<comment type="similarity">
    <text evidence="11">Belongs to the amiloride-sensitive sodium channel (TC 1.A.6) family.</text>
</comment>
<keyword evidence="10 11" id="KW-0407">Ion channel</keyword>
<evidence type="ECO:0000313" key="13">
    <source>
        <dbReference type="EMBL" id="MEQ2195326.1"/>
    </source>
</evidence>
<evidence type="ECO:0000256" key="4">
    <source>
        <dbReference type="ARBA" id="ARBA00022692"/>
    </source>
</evidence>
<dbReference type="Gene3D" id="1.10.287.770">
    <property type="entry name" value="YojJ-like"/>
    <property type="match status" value="1"/>
</dbReference>
<keyword evidence="4 11" id="KW-0812">Transmembrane</keyword>
<sequence length="77" mass="8670">DIGGQMGLFIGASILTVLELFDYLYEVIKYKLCRCMKKKHKGRSNNDRGAVLSLDDVKHHVSIGFCRVLLLCQTALL</sequence>
<organism evidence="13 14">
    <name type="scientific">Xenoophorus captivus</name>
    <dbReference type="NCBI Taxonomy" id="1517983"/>
    <lineage>
        <taxon>Eukaryota</taxon>
        <taxon>Metazoa</taxon>
        <taxon>Chordata</taxon>
        <taxon>Craniata</taxon>
        <taxon>Vertebrata</taxon>
        <taxon>Euteleostomi</taxon>
        <taxon>Actinopterygii</taxon>
        <taxon>Neopterygii</taxon>
        <taxon>Teleostei</taxon>
        <taxon>Neoteleostei</taxon>
        <taxon>Acanthomorphata</taxon>
        <taxon>Ovalentaria</taxon>
        <taxon>Atherinomorphae</taxon>
        <taxon>Cyprinodontiformes</taxon>
        <taxon>Goodeidae</taxon>
        <taxon>Xenoophorus</taxon>
    </lineage>
</organism>
<evidence type="ECO:0000256" key="11">
    <source>
        <dbReference type="RuleBase" id="RU000679"/>
    </source>
</evidence>
<comment type="caution">
    <text evidence="13">The sequence shown here is derived from an EMBL/GenBank/DDBJ whole genome shotgun (WGS) entry which is preliminary data.</text>
</comment>
<evidence type="ECO:0000256" key="6">
    <source>
        <dbReference type="ARBA" id="ARBA00023053"/>
    </source>
</evidence>
<evidence type="ECO:0000256" key="12">
    <source>
        <dbReference type="SAM" id="Phobius"/>
    </source>
</evidence>
<comment type="subcellular location">
    <subcellularLocation>
        <location evidence="1">Membrane</location>
        <topology evidence="1">Multi-pass membrane protein</topology>
    </subcellularLocation>
</comment>
<accession>A0ABV0QHN4</accession>
<protein>
    <submittedName>
        <fullName evidence="13">Acid-sensing ion channel 1</fullName>
    </submittedName>
</protein>
<proteinExistence type="inferred from homology"/>
<keyword evidence="2 11" id="KW-0813">Transport</keyword>
<feature type="non-terminal residue" evidence="13">
    <location>
        <position position="1"/>
    </location>
</feature>
<evidence type="ECO:0000256" key="3">
    <source>
        <dbReference type="ARBA" id="ARBA00022461"/>
    </source>
</evidence>
<keyword evidence="7 11" id="KW-0406">Ion transport</keyword>